<protein>
    <submittedName>
        <fullName evidence="1">Uncharacterized protein</fullName>
    </submittedName>
</protein>
<dbReference type="Proteomes" id="UP000692954">
    <property type="component" value="Unassembled WGS sequence"/>
</dbReference>
<proteinExistence type="predicted"/>
<dbReference type="OrthoDB" id="301086at2759"/>
<accession>A0A8S1NIJ2</accession>
<name>A0A8S1NIJ2_9CILI</name>
<dbReference type="EMBL" id="CAJJDN010000054">
    <property type="protein sequence ID" value="CAD8089243.1"/>
    <property type="molecule type" value="Genomic_DNA"/>
</dbReference>
<gene>
    <name evidence="1" type="ORF">PSON_ATCC_30995.1.T0540016</name>
</gene>
<sequence>MRNKKKALTKEEIQFYTQRRLQYTQDFLKMSQQFDPKLKQLTRLLIARKQMMNSKNNQAMPQSRKCNKVFASLTKSSEIQKKIDQGMLAESCKYNLEPMPKCSFAYSDICSRIQTSMVPIVEKLDKNIQQKLDDQQNHYESGSKTKKKQLMRSDTFFNEDQKPEEYIDSMQIKSWRLHNIIASISIMQRTKAYQEYNQRKSLHHRPIHLQMCSNDISEQLSLEDEDEGINGNQDYEKLIKFERLKLKEQLEQDKIKSQRLDQYVQTSLQKLGLQKKMFSMKELQEFIKQCQVQTLNVVNEYKTERQEFKNRKSQLLSSLLSTKNNTYSNTQSRYKNLYQDSIKLDENRFCKTEYISNKNSFQNNNNNKNDLMRLGQLSLFNMNKVKQRFNNLPQKFKNATNRNLY</sequence>
<comment type="caution">
    <text evidence="1">The sequence shown here is derived from an EMBL/GenBank/DDBJ whole genome shotgun (WGS) entry which is preliminary data.</text>
</comment>
<keyword evidence="2" id="KW-1185">Reference proteome</keyword>
<organism evidence="1 2">
    <name type="scientific">Paramecium sonneborni</name>
    <dbReference type="NCBI Taxonomy" id="65129"/>
    <lineage>
        <taxon>Eukaryota</taxon>
        <taxon>Sar</taxon>
        <taxon>Alveolata</taxon>
        <taxon>Ciliophora</taxon>
        <taxon>Intramacronucleata</taxon>
        <taxon>Oligohymenophorea</taxon>
        <taxon>Peniculida</taxon>
        <taxon>Parameciidae</taxon>
        <taxon>Paramecium</taxon>
    </lineage>
</organism>
<evidence type="ECO:0000313" key="1">
    <source>
        <dbReference type="EMBL" id="CAD8089243.1"/>
    </source>
</evidence>
<reference evidence="1" key="1">
    <citation type="submission" date="2021-01" db="EMBL/GenBank/DDBJ databases">
        <authorList>
            <consortium name="Genoscope - CEA"/>
            <person name="William W."/>
        </authorList>
    </citation>
    <scope>NUCLEOTIDE SEQUENCE</scope>
</reference>
<dbReference type="AlphaFoldDB" id="A0A8S1NIJ2"/>
<evidence type="ECO:0000313" key="2">
    <source>
        <dbReference type="Proteomes" id="UP000692954"/>
    </source>
</evidence>